<dbReference type="Proteomes" id="UP001157502">
    <property type="component" value="Chromosome 22"/>
</dbReference>
<evidence type="ECO:0000313" key="1">
    <source>
        <dbReference type="EMBL" id="KAJ7994974.1"/>
    </source>
</evidence>
<name>A0ACC2FU68_DALPE</name>
<organism evidence="1 2">
    <name type="scientific">Dallia pectoralis</name>
    <name type="common">Alaska blackfish</name>
    <dbReference type="NCBI Taxonomy" id="75939"/>
    <lineage>
        <taxon>Eukaryota</taxon>
        <taxon>Metazoa</taxon>
        <taxon>Chordata</taxon>
        <taxon>Craniata</taxon>
        <taxon>Vertebrata</taxon>
        <taxon>Euteleostomi</taxon>
        <taxon>Actinopterygii</taxon>
        <taxon>Neopterygii</taxon>
        <taxon>Teleostei</taxon>
        <taxon>Protacanthopterygii</taxon>
        <taxon>Esociformes</taxon>
        <taxon>Umbridae</taxon>
        <taxon>Dallia</taxon>
    </lineage>
</organism>
<reference evidence="1" key="1">
    <citation type="submission" date="2021-05" db="EMBL/GenBank/DDBJ databases">
        <authorList>
            <person name="Pan Q."/>
            <person name="Jouanno E."/>
            <person name="Zahm M."/>
            <person name="Klopp C."/>
            <person name="Cabau C."/>
            <person name="Louis A."/>
            <person name="Berthelot C."/>
            <person name="Parey E."/>
            <person name="Roest Crollius H."/>
            <person name="Montfort J."/>
            <person name="Robinson-Rechavi M."/>
            <person name="Bouchez O."/>
            <person name="Lampietro C."/>
            <person name="Lopez Roques C."/>
            <person name="Donnadieu C."/>
            <person name="Postlethwait J."/>
            <person name="Bobe J."/>
            <person name="Dillon D."/>
            <person name="Chandos A."/>
            <person name="von Hippel F."/>
            <person name="Guiguen Y."/>
        </authorList>
    </citation>
    <scope>NUCLEOTIDE SEQUENCE</scope>
    <source>
        <strain evidence="1">YG-Jan2019</strain>
    </source>
</reference>
<keyword evidence="2" id="KW-1185">Reference proteome</keyword>
<evidence type="ECO:0000313" key="2">
    <source>
        <dbReference type="Proteomes" id="UP001157502"/>
    </source>
</evidence>
<comment type="caution">
    <text evidence="1">The sequence shown here is derived from an EMBL/GenBank/DDBJ whole genome shotgun (WGS) entry which is preliminary data.</text>
</comment>
<accession>A0ACC2FU68</accession>
<dbReference type="EMBL" id="CM055749">
    <property type="protein sequence ID" value="KAJ7994974.1"/>
    <property type="molecule type" value="Genomic_DNA"/>
</dbReference>
<sequence>MLRRRSDDDSVAEAEIGLTCDSLTQYQHQIRSYRDRLYHKSSSSRAIAERIEKRISTRDRKSRSMILTPKEDFGFESLYVRFQNDLDLTKPIIHTTKAEFSWAADEPSELWERVQIPRF</sequence>
<protein>
    <submittedName>
        <fullName evidence="1">Uncharacterized protein</fullName>
    </submittedName>
</protein>
<gene>
    <name evidence="1" type="ORF">DPEC_G00255100</name>
</gene>
<proteinExistence type="predicted"/>